<dbReference type="PANTHER" id="PTHR23105">
    <property type="entry name" value="RIBOSOMAL PROTEIN L7AE FAMILY MEMBER"/>
    <property type="match status" value="1"/>
</dbReference>
<feature type="compositionally biased region" description="Basic and acidic residues" evidence="1">
    <location>
        <begin position="377"/>
        <end position="394"/>
    </location>
</feature>
<dbReference type="AlphaFoldDB" id="A0A2A9MEN0"/>
<accession>A0A2A9MEN0</accession>
<dbReference type="VEuPathDB" id="ToxoDB:BESB_075480"/>
<comment type="caution">
    <text evidence="2">The sequence shown here is derived from an EMBL/GenBank/DDBJ whole genome shotgun (WGS) entry which is preliminary data.</text>
</comment>
<protein>
    <recommendedName>
        <fullName evidence="4">Ribosomal L1p/L10e family protein</fullName>
    </recommendedName>
</protein>
<sequence length="463" mass="49532">MVKGQAGAAAAASGGKKRAREEDHVGVSAASKHALKKKKGAVSAPTFAAASSASVAQKKSREASAKPAAPQGKKVVGGEEKRRGGAEETRLPQKKKQRTYQSSANATNEAEKIPGCNVSPALLRKALAGLTAYVMKKAGEKGTEDLLQEKGSATISLMLSLKNIPQTFRKHPVQIVLPHPLNDVSKGEGECCLFVKDPQRKWKDILAPEKLPGLTRVMGISKLKKKFPTFQDKRMLCATYDMFLCDRKIADRLTPVLGKPFIQSKKLPLPVKLSASNVRPALEEALRSTYFFLPRGPCVAVKVGKANMPADRLFENAKKALEAAFAFFANDAKFRNTIHAVSVQATDAPALPIYSHASYAEAARHYVSATAPAPPPKAKETNKAAPKADKEAKAPPKAAQAKAAADEKTAGKTGKARATRPLMRLNEGDVASKKRKLTQDVKGKSTDAAGASQAKKKLKVRCT</sequence>
<dbReference type="Proteomes" id="UP000224006">
    <property type="component" value="Unassembled WGS sequence"/>
</dbReference>
<dbReference type="Pfam" id="PF00687">
    <property type="entry name" value="Ribosomal_L1"/>
    <property type="match status" value="1"/>
</dbReference>
<evidence type="ECO:0000256" key="1">
    <source>
        <dbReference type="SAM" id="MobiDB-lite"/>
    </source>
</evidence>
<dbReference type="RefSeq" id="XP_029218405.1">
    <property type="nucleotide sequence ID" value="XM_029365921.1"/>
</dbReference>
<organism evidence="2 3">
    <name type="scientific">Besnoitia besnoiti</name>
    <name type="common">Apicomplexan protozoan</name>
    <dbReference type="NCBI Taxonomy" id="94643"/>
    <lineage>
        <taxon>Eukaryota</taxon>
        <taxon>Sar</taxon>
        <taxon>Alveolata</taxon>
        <taxon>Apicomplexa</taxon>
        <taxon>Conoidasida</taxon>
        <taxon>Coccidia</taxon>
        <taxon>Eucoccidiorida</taxon>
        <taxon>Eimeriorina</taxon>
        <taxon>Sarcocystidae</taxon>
        <taxon>Besnoitia</taxon>
    </lineage>
</organism>
<feature type="compositionally biased region" description="Basic residues" evidence="1">
    <location>
        <begin position="454"/>
        <end position="463"/>
    </location>
</feature>
<dbReference type="Gene3D" id="3.40.50.790">
    <property type="match status" value="1"/>
</dbReference>
<evidence type="ECO:0000313" key="3">
    <source>
        <dbReference type="Proteomes" id="UP000224006"/>
    </source>
</evidence>
<feature type="compositionally biased region" description="Polar residues" evidence="1">
    <location>
        <begin position="99"/>
        <end position="108"/>
    </location>
</feature>
<feature type="compositionally biased region" description="Basic and acidic residues" evidence="1">
    <location>
        <begin position="76"/>
        <end position="91"/>
    </location>
</feature>
<dbReference type="GO" id="GO:0003723">
    <property type="term" value="F:RNA binding"/>
    <property type="evidence" value="ECO:0007669"/>
    <property type="project" value="InterPro"/>
</dbReference>
<dbReference type="KEGG" id="bbes:BESB_075480"/>
<feature type="compositionally biased region" description="Basic and acidic residues" evidence="1">
    <location>
        <begin position="426"/>
        <end position="445"/>
    </location>
</feature>
<dbReference type="Gene3D" id="3.30.190.20">
    <property type="match status" value="1"/>
</dbReference>
<feature type="region of interest" description="Disordered" evidence="1">
    <location>
        <begin position="1"/>
        <end position="108"/>
    </location>
</feature>
<dbReference type="InterPro" id="IPR016095">
    <property type="entry name" value="Ribosomal_uL1_3-a/b-sand"/>
</dbReference>
<dbReference type="OrthoDB" id="331875at2759"/>
<dbReference type="CDD" id="cd00403">
    <property type="entry name" value="Ribosomal_L1"/>
    <property type="match status" value="1"/>
</dbReference>
<dbReference type="EMBL" id="NWUJ01000007">
    <property type="protein sequence ID" value="PFH34396.1"/>
    <property type="molecule type" value="Genomic_DNA"/>
</dbReference>
<evidence type="ECO:0008006" key="4">
    <source>
        <dbReference type="Google" id="ProtNLM"/>
    </source>
</evidence>
<dbReference type="InterPro" id="IPR050257">
    <property type="entry name" value="eL8/uL1-like"/>
</dbReference>
<reference evidence="2 3" key="1">
    <citation type="submission" date="2017-09" db="EMBL/GenBank/DDBJ databases">
        <title>Genome sequencing of Besnoitia besnoiti strain Bb-Ger1.</title>
        <authorList>
            <person name="Schares G."/>
            <person name="Venepally P."/>
            <person name="Lorenzi H.A."/>
        </authorList>
    </citation>
    <scope>NUCLEOTIDE SEQUENCE [LARGE SCALE GENOMIC DNA]</scope>
    <source>
        <strain evidence="2 3">Bb-Ger1</strain>
    </source>
</reference>
<keyword evidence="3" id="KW-1185">Reference proteome</keyword>
<evidence type="ECO:0000313" key="2">
    <source>
        <dbReference type="EMBL" id="PFH34396.1"/>
    </source>
</evidence>
<dbReference type="SUPFAM" id="SSF56808">
    <property type="entry name" value="Ribosomal protein L1"/>
    <property type="match status" value="1"/>
</dbReference>
<name>A0A2A9MEN0_BESBE</name>
<dbReference type="STRING" id="94643.A0A2A9MEN0"/>
<feature type="region of interest" description="Disordered" evidence="1">
    <location>
        <begin position="370"/>
        <end position="463"/>
    </location>
</feature>
<dbReference type="InterPro" id="IPR028364">
    <property type="entry name" value="Ribosomal_uL1/biogenesis"/>
</dbReference>
<proteinExistence type="predicted"/>
<dbReference type="GeneID" id="40312474"/>
<gene>
    <name evidence="2" type="ORF">BESB_075480</name>
</gene>
<feature type="compositionally biased region" description="Low complexity" evidence="1">
    <location>
        <begin position="1"/>
        <end position="14"/>
    </location>
</feature>
<feature type="compositionally biased region" description="Low complexity" evidence="1">
    <location>
        <begin position="41"/>
        <end position="56"/>
    </location>
</feature>
<dbReference type="InterPro" id="IPR023674">
    <property type="entry name" value="Ribosomal_uL1-like"/>
</dbReference>